<evidence type="ECO:0000313" key="2">
    <source>
        <dbReference type="Proteomes" id="UP001201262"/>
    </source>
</evidence>
<accession>A0AAD4KS07</accession>
<dbReference type="Proteomes" id="UP001201262">
    <property type="component" value="Unassembled WGS sequence"/>
</dbReference>
<name>A0AAD4KS07_9EURO</name>
<evidence type="ECO:0008006" key="3">
    <source>
        <dbReference type="Google" id="ProtNLM"/>
    </source>
</evidence>
<dbReference type="EMBL" id="JAJTJA010000008">
    <property type="protein sequence ID" value="KAH8695646.1"/>
    <property type="molecule type" value="Genomic_DNA"/>
</dbReference>
<dbReference type="SUPFAM" id="SSF52540">
    <property type="entry name" value="P-loop containing nucleoside triphosphate hydrolases"/>
    <property type="match status" value="1"/>
</dbReference>
<reference evidence="1" key="1">
    <citation type="submission" date="2021-12" db="EMBL/GenBank/DDBJ databases">
        <title>Convergent genome expansion in fungi linked to evolution of root-endophyte symbiosis.</title>
        <authorList>
            <consortium name="DOE Joint Genome Institute"/>
            <person name="Ke Y.-H."/>
            <person name="Bonito G."/>
            <person name="Liao H.-L."/>
            <person name="Looney B."/>
            <person name="Rojas-Flechas A."/>
            <person name="Nash J."/>
            <person name="Hameed K."/>
            <person name="Schadt C."/>
            <person name="Martin F."/>
            <person name="Crous P.W."/>
            <person name="Miettinen O."/>
            <person name="Magnuson J.K."/>
            <person name="Labbe J."/>
            <person name="Jacobson D."/>
            <person name="Doktycz M.J."/>
            <person name="Veneault-Fourrey C."/>
            <person name="Kuo A."/>
            <person name="Mondo S."/>
            <person name="Calhoun S."/>
            <person name="Riley R."/>
            <person name="Ohm R."/>
            <person name="LaButti K."/>
            <person name="Andreopoulos B."/>
            <person name="Pangilinan J."/>
            <person name="Nolan M."/>
            <person name="Tritt A."/>
            <person name="Clum A."/>
            <person name="Lipzen A."/>
            <person name="Daum C."/>
            <person name="Barry K."/>
            <person name="Grigoriev I.V."/>
            <person name="Vilgalys R."/>
        </authorList>
    </citation>
    <scope>NUCLEOTIDE SEQUENCE</scope>
    <source>
        <strain evidence="1">PMI_201</strain>
    </source>
</reference>
<sequence length="167" mass="18473">MISEQRSLIVEAVQLFYPFNPRKEQVDCIHQLVYEKNDLVLVAKTSFGKSLIPSILPSTVPQSIIIVILPLLALGEEQTASIQSHLSLGGLANPIFVNSTNICKQQLREIKPGIYTHIFISPEILTGKDSAMSLHHLPFGIWFDGSQLMRFASFIFGGNNSGKLIPV</sequence>
<dbReference type="GeneID" id="70240176"/>
<dbReference type="Gene3D" id="3.40.50.300">
    <property type="entry name" value="P-loop containing nucleotide triphosphate hydrolases"/>
    <property type="match status" value="1"/>
</dbReference>
<comment type="caution">
    <text evidence="1">The sequence shown here is derived from an EMBL/GenBank/DDBJ whole genome shotgun (WGS) entry which is preliminary data.</text>
</comment>
<dbReference type="RefSeq" id="XP_046070788.1">
    <property type="nucleotide sequence ID" value="XM_046209889.1"/>
</dbReference>
<proteinExistence type="predicted"/>
<evidence type="ECO:0000313" key="1">
    <source>
        <dbReference type="EMBL" id="KAH8695646.1"/>
    </source>
</evidence>
<protein>
    <recommendedName>
        <fullName evidence="3">DEAD/DEAH box helicase domain-containing protein</fullName>
    </recommendedName>
</protein>
<gene>
    <name evidence="1" type="ORF">BGW36DRAFT_205304</name>
</gene>
<dbReference type="InterPro" id="IPR027417">
    <property type="entry name" value="P-loop_NTPase"/>
</dbReference>
<organism evidence="1 2">
    <name type="scientific">Talaromyces proteolyticus</name>
    <dbReference type="NCBI Taxonomy" id="1131652"/>
    <lineage>
        <taxon>Eukaryota</taxon>
        <taxon>Fungi</taxon>
        <taxon>Dikarya</taxon>
        <taxon>Ascomycota</taxon>
        <taxon>Pezizomycotina</taxon>
        <taxon>Eurotiomycetes</taxon>
        <taxon>Eurotiomycetidae</taxon>
        <taxon>Eurotiales</taxon>
        <taxon>Trichocomaceae</taxon>
        <taxon>Talaromyces</taxon>
        <taxon>Talaromyces sect. Bacilispori</taxon>
    </lineage>
</organism>
<dbReference type="AlphaFoldDB" id="A0AAD4KS07"/>
<keyword evidence="2" id="KW-1185">Reference proteome</keyword>